<organism evidence="2 3">
    <name type="scientific">Symbiodinium microadriaticum</name>
    <name type="common">Dinoflagellate</name>
    <name type="synonym">Zooxanthella microadriatica</name>
    <dbReference type="NCBI Taxonomy" id="2951"/>
    <lineage>
        <taxon>Eukaryota</taxon>
        <taxon>Sar</taxon>
        <taxon>Alveolata</taxon>
        <taxon>Dinophyceae</taxon>
        <taxon>Suessiales</taxon>
        <taxon>Symbiodiniaceae</taxon>
        <taxon>Symbiodinium</taxon>
    </lineage>
</organism>
<evidence type="ECO:0000313" key="3">
    <source>
        <dbReference type="Proteomes" id="UP000186817"/>
    </source>
</evidence>
<sequence>MGKAVSVMQQTCCPANFREDGTEAMRIGPSGEPLPMLLGAVGTDQEWVQHRAVPPPRLEVVPEERDAEESAEKENVIEVHSSGDTPLKSTTGVSEKFLLGT</sequence>
<dbReference type="Proteomes" id="UP000186817">
    <property type="component" value="Unassembled WGS sequence"/>
</dbReference>
<name>A0A1Q9D2X0_SYMMI</name>
<dbReference type="EMBL" id="LSRX01000756">
    <property type="protein sequence ID" value="OLP89513.1"/>
    <property type="molecule type" value="Genomic_DNA"/>
</dbReference>
<keyword evidence="3" id="KW-1185">Reference proteome</keyword>
<feature type="compositionally biased region" description="Polar residues" evidence="1">
    <location>
        <begin position="82"/>
        <end position="93"/>
    </location>
</feature>
<evidence type="ECO:0000313" key="2">
    <source>
        <dbReference type="EMBL" id="OLP89513.1"/>
    </source>
</evidence>
<dbReference type="AlphaFoldDB" id="A0A1Q9D2X0"/>
<comment type="caution">
    <text evidence="2">The sequence shown here is derived from an EMBL/GenBank/DDBJ whole genome shotgun (WGS) entry which is preliminary data.</text>
</comment>
<evidence type="ECO:0000256" key="1">
    <source>
        <dbReference type="SAM" id="MobiDB-lite"/>
    </source>
</evidence>
<dbReference type="OrthoDB" id="10335847at2759"/>
<gene>
    <name evidence="2" type="ORF">AK812_SmicGene29018</name>
</gene>
<accession>A0A1Q9D2X0</accession>
<reference evidence="2 3" key="1">
    <citation type="submission" date="2016-02" db="EMBL/GenBank/DDBJ databases">
        <title>Genome analysis of coral dinoflagellate symbionts highlights evolutionary adaptations to a symbiotic lifestyle.</title>
        <authorList>
            <person name="Aranda M."/>
            <person name="Li Y."/>
            <person name="Liew Y.J."/>
            <person name="Baumgarten S."/>
            <person name="Simakov O."/>
            <person name="Wilson M."/>
            <person name="Piel J."/>
            <person name="Ashoor H."/>
            <person name="Bougouffa S."/>
            <person name="Bajic V.B."/>
            <person name="Ryu T."/>
            <person name="Ravasi T."/>
            <person name="Bayer T."/>
            <person name="Micklem G."/>
            <person name="Kim H."/>
            <person name="Bhak J."/>
            <person name="Lajeunesse T.C."/>
            <person name="Voolstra C.R."/>
        </authorList>
    </citation>
    <scope>NUCLEOTIDE SEQUENCE [LARGE SCALE GENOMIC DNA]</scope>
    <source>
        <strain evidence="2 3">CCMP2467</strain>
    </source>
</reference>
<proteinExistence type="predicted"/>
<feature type="region of interest" description="Disordered" evidence="1">
    <location>
        <begin position="81"/>
        <end position="101"/>
    </location>
</feature>
<protein>
    <submittedName>
        <fullName evidence="2">Uncharacterized protein</fullName>
    </submittedName>
</protein>